<evidence type="ECO:0000256" key="1">
    <source>
        <dbReference type="SAM" id="SignalP"/>
    </source>
</evidence>
<keyword evidence="3" id="KW-1185">Reference proteome</keyword>
<comment type="caution">
    <text evidence="2">The sequence shown here is derived from an EMBL/GenBank/DDBJ whole genome shotgun (WGS) entry which is preliminary data.</text>
</comment>
<dbReference type="AlphaFoldDB" id="A0ABD3RLB6"/>
<reference evidence="2 3" key="1">
    <citation type="submission" date="2024-12" db="EMBL/GenBank/DDBJ databases">
        <title>The unique morphological basis and parallel evolutionary history of personate flowers in Penstemon.</title>
        <authorList>
            <person name="Depatie T.H."/>
            <person name="Wessinger C.A."/>
        </authorList>
    </citation>
    <scope>NUCLEOTIDE SEQUENCE [LARGE SCALE GENOMIC DNA]</scope>
    <source>
        <strain evidence="2">WTNN_2</strain>
        <tissue evidence="2">Leaf</tissue>
    </source>
</reference>
<sequence length="114" mass="12282">MSFPCLLFACIIYCIFHFQSGGYFGLKECAHFPHSLLGSAVQPIDLSADDDDALVVSPIAIHADFDNSEAAAPPDEEVNPLAMVLYQGDGAVDNVNGGGLSDEFFSFASMKPWY</sequence>
<dbReference type="EMBL" id="JBJXBP010000008">
    <property type="protein sequence ID" value="KAL3813673.1"/>
    <property type="molecule type" value="Genomic_DNA"/>
</dbReference>
<feature type="signal peptide" evidence="1">
    <location>
        <begin position="1"/>
        <end position="21"/>
    </location>
</feature>
<gene>
    <name evidence="2" type="ORF">ACJIZ3_014941</name>
</gene>
<name>A0ABD3RLB6_9LAMI</name>
<dbReference type="Proteomes" id="UP001634393">
    <property type="component" value="Unassembled WGS sequence"/>
</dbReference>
<evidence type="ECO:0000313" key="2">
    <source>
        <dbReference type="EMBL" id="KAL3813673.1"/>
    </source>
</evidence>
<feature type="chain" id="PRO_5044827527" evidence="1">
    <location>
        <begin position="22"/>
        <end position="114"/>
    </location>
</feature>
<accession>A0ABD3RLB6</accession>
<evidence type="ECO:0000313" key="3">
    <source>
        <dbReference type="Proteomes" id="UP001634393"/>
    </source>
</evidence>
<keyword evidence="1" id="KW-0732">Signal</keyword>
<protein>
    <submittedName>
        <fullName evidence="2">Uncharacterized protein</fullName>
    </submittedName>
</protein>
<organism evidence="2 3">
    <name type="scientific">Penstemon smallii</name>
    <dbReference type="NCBI Taxonomy" id="265156"/>
    <lineage>
        <taxon>Eukaryota</taxon>
        <taxon>Viridiplantae</taxon>
        <taxon>Streptophyta</taxon>
        <taxon>Embryophyta</taxon>
        <taxon>Tracheophyta</taxon>
        <taxon>Spermatophyta</taxon>
        <taxon>Magnoliopsida</taxon>
        <taxon>eudicotyledons</taxon>
        <taxon>Gunneridae</taxon>
        <taxon>Pentapetalae</taxon>
        <taxon>asterids</taxon>
        <taxon>lamiids</taxon>
        <taxon>Lamiales</taxon>
        <taxon>Plantaginaceae</taxon>
        <taxon>Cheloneae</taxon>
        <taxon>Penstemon</taxon>
    </lineage>
</organism>
<proteinExistence type="predicted"/>